<dbReference type="InterPro" id="IPR007922">
    <property type="entry name" value="DciA-like"/>
</dbReference>
<name>A0A2T4UJ04_9ACTN</name>
<evidence type="ECO:0000313" key="2">
    <source>
        <dbReference type="EMBL" id="PTL59224.1"/>
    </source>
</evidence>
<evidence type="ECO:0000313" key="3">
    <source>
        <dbReference type="Proteomes" id="UP000240739"/>
    </source>
</evidence>
<accession>A0A2T4UJ04</accession>
<reference evidence="2 3" key="1">
    <citation type="submission" date="2018-03" db="EMBL/GenBank/DDBJ databases">
        <title>Aquarubrobacter algicola gen. nov., sp. nov., a novel actinobacterium isolated from shallow eutrophic lake during the end of cyanobacterial harmful algal blooms.</title>
        <authorList>
            <person name="Chun S.J."/>
        </authorList>
    </citation>
    <scope>NUCLEOTIDE SEQUENCE [LARGE SCALE GENOMIC DNA]</scope>
    <source>
        <strain evidence="2 3">Seoho-28</strain>
    </source>
</reference>
<comment type="caution">
    <text evidence="2">The sequence shown here is derived from an EMBL/GenBank/DDBJ whole genome shotgun (WGS) entry which is preliminary data.</text>
</comment>
<dbReference type="AlphaFoldDB" id="A0A2T4UJ04"/>
<dbReference type="OrthoDB" id="5516926at2"/>
<dbReference type="Pfam" id="PF05258">
    <property type="entry name" value="DciA"/>
    <property type="match status" value="1"/>
</dbReference>
<organism evidence="2 3">
    <name type="scientific">Paraconexibacter algicola</name>
    <dbReference type="NCBI Taxonomy" id="2133960"/>
    <lineage>
        <taxon>Bacteria</taxon>
        <taxon>Bacillati</taxon>
        <taxon>Actinomycetota</taxon>
        <taxon>Thermoleophilia</taxon>
        <taxon>Solirubrobacterales</taxon>
        <taxon>Paraconexibacteraceae</taxon>
        <taxon>Paraconexibacter</taxon>
    </lineage>
</organism>
<dbReference type="PANTHER" id="PTHR36456">
    <property type="entry name" value="UPF0232 PROTEIN SCO3875"/>
    <property type="match status" value="1"/>
</dbReference>
<dbReference type="Proteomes" id="UP000240739">
    <property type="component" value="Unassembled WGS sequence"/>
</dbReference>
<feature type="region of interest" description="Disordered" evidence="1">
    <location>
        <begin position="1"/>
        <end position="32"/>
    </location>
</feature>
<evidence type="ECO:0000256" key="1">
    <source>
        <dbReference type="SAM" id="MobiDB-lite"/>
    </source>
</evidence>
<dbReference type="RefSeq" id="WP_107567660.1">
    <property type="nucleotide sequence ID" value="NZ_PYYB01000001.1"/>
</dbReference>
<sequence length="127" mass="13372">MSGPGPERDPAPELRRRRDRARGPRPAAGSIARLADALAPQTLLADVQRVWPQAVGAGVAEQAEPTAAQGGVVTVTCRSSVWAAELDLLAPTLVDQLNAALGEPLVTALRCQAAPAVRWARDGRPQR</sequence>
<protein>
    <recommendedName>
        <fullName evidence="4">DUF721 domain-containing protein</fullName>
    </recommendedName>
</protein>
<gene>
    <name evidence="2" type="ORF">C7Y72_05945</name>
</gene>
<dbReference type="PANTHER" id="PTHR36456:SF1">
    <property type="entry name" value="UPF0232 PROTEIN SCO3875"/>
    <property type="match status" value="1"/>
</dbReference>
<feature type="compositionally biased region" description="Basic and acidic residues" evidence="1">
    <location>
        <begin position="1"/>
        <end position="16"/>
    </location>
</feature>
<dbReference type="EMBL" id="PYYB01000001">
    <property type="protein sequence ID" value="PTL59224.1"/>
    <property type="molecule type" value="Genomic_DNA"/>
</dbReference>
<keyword evidence="3" id="KW-1185">Reference proteome</keyword>
<proteinExistence type="predicted"/>
<evidence type="ECO:0008006" key="4">
    <source>
        <dbReference type="Google" id="ProtNLM"/>
    </source>
</evidence>